<gene>
    <name evidence="2" type="ORF">KBB96_02930</name>
</gene>
<organism evidence="2 3">
    <name type="scientific">Luteolibacter ambystomatis</name>
    <dbReference type="NCBI Taxonomy" id="2824561"/>
    <lineage>
        <taxon>Bacteria</taxon>
        <taxon>Pseudomonadati</taxon>
        <taxon>Verrucomicrobiota</taxon>
        <taxon>Verrucomicrobiia</taxon>
        <taxon>Verrucomicrobiales</taxon>
        <taxon>Verrucomicrobiaceae</taxon>
        <taxon>Luteolibacter</taxon>
    </lineage>
</organism>
<accession>A0A975PFX1</accession>
<name>A0A975PFX1_9BACT</name>
<reference evidence="2" key="1">
    <citation type="submission" date="2021-04" db="EMBL/GenBank/DDBJ databases">
        <title>Luteolibacter sp. 32A isolated from the skin of an Anderson's salamander (Ambystoma andersonii).</title>
        <authorList>
            <person name="Spergser J."/>
            <person name="Busse H.-J."/>
        </authorList>
    </citation>
    <scope>NUCLEOTIDE SEQUENCE</scope>
    <source>
        <strain evidence="2">32A</strain>
    </source>
</reference>
<dbReference type="Proteomes" id="UP000676169">
    <property type="component" value="Chromosome"/>
</dbReference>
<dbReference type="KEGG" id="lamb:KBB96_02930"/>
<feature type="chain" id="PRO_5037402405" evidence="1">
    <location>
        <begin position="20"/>
        <end position="114"/>
    </location>
</feature>
<sequence>MKSILLLPLALLCALPSCAPKGEIVLVPDNVPRLFRNRSVQAVSFAGQYPEATPIRCCPCLVRSPYTGKVVRVKSVKPGYIAKDPTVKCAVRYFRVPQDPSLDVVVEQEIHTAK</sequence>
<dbReference type="EMBL" id="CP073100">
    <property type="protein sequence ID" value="QUE51852.1"/>
    <property type="molecule type" value="Genomic_DNA"/>
</dbReference>
<protein>
    <submittedName>
        <fullName evidence="2">Uncharacterized protein</fullName>
    </submittedName>
</protein>
<proteinExistence type="predicted"/>
<feature type="signal peptide" evidence="1">
    <location>
        <begin position="1"/>
        <end position="19"/>
    </location>
</feature>
<evidence type="ECO:0000313" key="2">
    <source>
        <dbReference type="EMBL" id="QUE51852.1"/>
    </source>
</evidence>
<keyword evidence="3" id="KW-1185">Reference proteome</keyword>
<keyword evidence="1" id="KW-0732">Signal</keyword>
<dbReference type="RefSeq" id="WP_211632075.1">
    <property type="nucleotide sequence ID" value="NZ_CP073100.1"/>
</dbReference>
<evidence type="ECO:0000313" key="3">
    <source>
        <dbReference type="Proteomes" id="UP000676169"/>
    </source>
</evidence>
<evidence type="ECO:0000256" key="1">
    <source>
        <dbReference type="SAM" id="SignalP"/>
    </source>
</evidence>
<dbReference type="AlphaFoldDB" id="A0A975PFX1"/>